<feature type="binding site" evidence="12">
    <location>
        <position position="195"/>
    </location>
    <ligand>
        <name>[4Fe-4S] cluster</name>
        <dbReference type="ChEBI" id="CHEBI:49883"/>
    </ligand>
</feature>
<evidence type="ECO:0000256" key="8">
    <source>
        <dbReference type="ARBA" id="ARBA00023125"/>
    </source>
</evidence>
<keyword evidence="14" id="KW-0540">Nuclease</keyword>
<dbReference type="EMBL" id="JACRSR010000001">
    <property type="protein sequence ID" value="MBC8530954.1"/>
    <property type="molecule type" value="Genomic_DNA"/>
</dbReference>
<keyword evidence="8 12" id="KW-0238">DNA-binding</keyword>
<dbReference type="InterPro" id="IPR000445">
    <property type="entry name" value="HhH_motif"/>
</dbReference>
<dbReference type="SUPFAM" id="SSF48150">
    <property type="entry name" value="DNA-glycosylase"/>
    <property type="match status" value="1"/>
</dbReference>
<dbReference type="RefSeq" id="WP_249315022.1">
    <property type="nucleotide sequence ID" value="NZ_JACRSR010000001.1"/>
</dbReference>
<dbReference type="FunFam" id="1.10.1670.10:FF:000001">
    <property type="entry name" value="Endonuclease III"/>
    <property type="match status" value="1"/>
</dbReference>
<feature type="binding site" evidence="12">
    <location>
        <position position="204"/>
    </location>
    <ligand>
        <name>[4Fe-4S] cluster</name>
        <dbReference type="ChEBI" id="CHEBI:49883"/>
    </ligand>
</feature>
<evidence type="ECO:0000256" key="4">
    <source>
        <dbReference type="ARBA" id="ARBA00022763"/>
    </source>
</evidence>
<evidence type="ECO:0000256" key="2">
    <source>
        <dbReference type="ARBA" id="ARBA00022485"/>
    </source>
</evidence>
<dbReference type="GO" id="GO:0006285">
    <property type="term" value="P:base-excision repair, AP site formation"/>
    <property type="evidence" value="ECO:0007669"/>
    <property type="project" value="TreeGrafter"/>
</dbReference>
<dbReference type="Gene3D" id="1.10.340.30">
    <property type="entry name" value="Hypothetical protein, domain 2"/>
    <property type="match status" value="1"/>
</dbReference>
<evidence type="ECO:0000256" key="9">
    <source>
        <dbReference type="ARBA" id="ARBA00023204"/>
    </source>
</evidence>
<dbReference type="PROSITE" id="PS01155">
    <property type="entry name" value="ENDONUCLEASE_III_2"/>
    <property type="match status" value="1"/>
</dbReference>
<sequence length="223" mass="24985">MTERERMDKILEELGKTYYYAVPQLNFCNPFELLVATILSAQCTDKQVNKVTAELFKKFPGPADFAALTPEELEPHVKSCGFYRNKAKNIVAAAKMILSDFDGEVPDNIEDMQKLPGVGRKTANVVLANAFGGDAIAVDTHVYRVTNRLGLADAKDVWHTEQQLMENIPKEAWSAAHHWLIYHGRQVCSAQHPKCDICTLKPYCKHPGAYYKASGKAKKEKQA</sequence>
<comment type="cofactor">
    <cofactor evidence="12">
        <name>[4Fe-4S] cluster</name>
        <dbReference type="ChEBI" id="CHEBI:49883"/>
    </cofactor>
    <text evidence="12">Binds 1 [4Fe-4S] cluster.</text>
</comment>
<dbReference type="GO" id="GO:0019104">
    <property type="term" value="F:DNA N-glycosylase activity"/>
    <property type="evidence" value="ECO:0007669"/>
    <property type="project" value="UniProtKB-UniRule"/>
</dbReference>
<evidence type="ECO:0000256" key="10">
    <source>
        <dbReference type="ARBA" id="ARBA00023239"/>
    </source>
</evidence>
<comment type="function">
    <text evidence="12">DNA repair enzyme that has both DNA N-glycosylase activity and AP-lyase activity. The DNA N-glycosylase activity releases various damaged pyrimidines from DNA by cleaving the N-glycosidic bond, leaving an AP (apurinic/apyrimidinic) site. The AP-lyase activity cleaves the phosphodiester bond 3' to the AP site by a beta-elimination, leaving a 3'-terminal unsaturated sugar and a product with a terminal 5'-phosphate.</text>
</comment>
<dbReference type="PANTHER" id="PTHR10359:SF18">
    <property type="entry name" value="ENDONUCLEASE III"/>
    <property type="match status" value="1"/>
</dbReference>
<dbReference type="PANTHER" id="PTHR10359">
    <property type="entry name" value="A/G-SPECIFIC ADENINE GLYCOSYLASE/ENDONUCLEASE III"/>
    <property type="match status" value="1"/>
</dbReference>
<organism evidence="14 15">
    <name type="scientific">Gehongia tenuis</name>
    <dbReference type="NCBI Taxonomy" id="2763655"/>
    <lineage>
        <taxon>Bacteria</taxon>
        <taxon>Bacillati</taxon>
        <taxon>Bacillota</taxon>
        <taxon>Clostridia</taxon>
        <taxon>Christensenellales</taxon>
        <taxon>Christensenellaceae</taxon>
        <taxon>Gehongia</taxon>
    </lineage>
</organism>
<keyword evidence="15" id="KW-1185">Reference proteome</keyword>
<evidence type="ECO:0000313" key="14">
    <source>
        <dbReference type="EMBL" id="MBC8530954.1"/>
    </source>
</evidence>
<dbReference type="AlphaFoldDB" id="A0A926D4W8"/>
<evidence type="ECO:0000259" key="13">
    <source>
        <dbReference type="SMART" id="SM00478"/>
    </source>
</evidence>
<keyword evidence="7 12" id="KW-0411">Iron-sulfur</keyword>
<dbReference type="GO" id="GO:0046872">
    <property type="term" value="F:metal ion binding"/>
    <property type="evidence" value="ECO:0007669"/>
    <property type="project" value="UniProtKB-KW"/>
</dbReference>
<dbReference type="SMART" id="SM00478">
    <property type="entry name" value="ENDO3c"/>
    <property type="match status" value="1"/>
</dbReference>
<dbReference type="Pfam" id="PF00730">
    <property type="entry name" value="HhH-GPD"/>
    <property type="match status" value="1"/>
</dbReference>
<proteinExistence type="inferred from homology"/>
<feature type="domain" description="HhH-GPD" evidence="13">
    <location>
        <begin position="39"/>
        <end position="186"/>
    </location>
</feature>
<evidence type="ECO:0000256" key="12">
    <source>
        <dbReference type="HAMAP-Rule" id="MF_00942"/>
    </source>
</evidence>
<dbReference type="InterPro" id="IPR023170">
    <property type="entry name" value="HhH_base_excis_C"/>
</dbReference>
<evidence type="ECO:0000256" key="7">
    <source>
        <dbReference type="ARBA" id="ARBA00023014"/>
    </source>
</evidence>
<keyword evidence="5 12" id="KW-0378">Hydrolase</keyword>
<dbReference type="FunFam" id="1.10.340.30:FF:000001">
    <property type="entry name" value="Endonuclease III"/>
    <property type="match status" value="1"/>
</dbReference>
<comment type="catalytic activity">
    <reaction evidence="12">
        <text>2'-deoxyribonucleotide-(2'-deoxyribose 5'-phosphate)-2'-deoxyribonucleotide-DNA = a 3'-end 2'-deoxyribonucleotide-(2,3-dehydro-2,3-deoxyribose 5'-phosphate)-DNA + a 5'-end 5'-phospho-2'-deoxyribonucleoside-DNA + H(+)</text>
        <dbReference type="Rhea" id="RHEA:66592"/>
        <dbReference type="Rhea" id="RHEA-COMP:13180"/>
        <dbReference type="Rhea" id="RHEA-COMP:16897"/>
        <dbReference type="Rhea" id="RHEA-COMP:17067"/>
        <dbReference type="ChEBI" id="CHEBI:15378"/>
        <dbReference type="ChEBI" id="CHEBI:136412"/>
        <dbReference type="ChEBI" id="CHEBI:157695"/>
        <dbReference type="ChEBI" id="CHEBI:167181"/>
        <dbReference type="EC" id="4.2.99.18"/>
    </reaction>
</comment>
<evidence type="ECO:0000256" key="5">
    <source>
        <dbReference type="ARBA" id="ARBA00022801"/>
    </source>
</evidence>
<protein>
    <recommendedName>
        <fullName evidence="12">Endonuclease III</fullName>
        <ecNumber evidence="12">4.2.99.18</ecNumber>
    </recommendedName>
    <alternativeName>
        <fullName evidence="12">DNA-(apurinic or apyrimidinic site) lyase</fullName>
    </alternativeName>
</protein>
<gene>
    <name evidence="12 14" type="primary">nth</name>
    <name evidence="14" type="ORF">H8696_03740</name>
</gene>
<evidence type="ECO:0000256" key="1">
    <source>
        <dbReference type="ARBA" id="ARBA00008343"/>
    </source>
</evidence>
<keyword evidence="4 12" id="KW-0227">DNA damage</keyword>
<keyword evidence="6 12" id="KW-0408">Iron</keyword>
<accession>A0A926D4W8</accession>
<keyword evidence="10 12" id="KW-0456">Lyase</keyword>
<keyword evidence="11 12" id="KW-0326">Glycosidase</keyword>
<keyword evidence="3 12" id="KW-0479">Metal-binding</keyword>
<dbReference type="InterPro" id="IPR011257">
    <property type="entry name" value="DNA_glycosylase"/>
</dbReference>
<dbReference type="HAMAP" id="MF_00942">
    <property type="entry name" value="Nth"/>
    <property type="match status" value="1"/>
</dbReference>
<keyword evidence="14" id="KW-0255">Endonuclease</keyword>
<comment type="similarity">
    <text evidence="1 12">Belongs to the Nth/MutY family.</text>
</comment>
<keyword evidence="2 12" id="KW-0004">4Fe-4S</keyword>
<dbReference type="CDD" id="cd00056">
    <property type="entry name" value="ENDO3c"/>
    <property type="match status" value="1"/>
</dbReference>
<dbReference type="Gene3D" id="1.10.1670.10">
    <property type="entry name" value="Helix-hairpin-Helix base-excision DNA repair enzymes (C-terminal)"/>
    <property type="match status" value="1"/>
</dbReference>
<dbReference type="InterPro" id="IPR004036">
    <property type="entry name" value="Endonuclease-III-like_CS2"/>
</dbReference>
<comment type="caution">
    <text evidence="14">The sequence shown here is derived from an EMBL/GenBank/DDBJ whole genome shotgun (WGS) entry which is preliminary data.</text>
</comment>
<dbReference type="EC" id="4.2.99.18" evidence="12"/>
<evidence type="ECO:0000313" key="15">
    <source>
        <dbReference type="Proteomes" id="UP000623172"/>
    </source>
</evidence>
<reference evidence="14" key="1">
    <citation type="submission" date="2020-08" db="EMBL/GenBank/DDBJ databases">
        <title>Genome public.</title>
        <authorList>
            <person name="Liu C."/>
            <person name="Sun Q."/>
        </authorList>
    </citation>
    <scope>NUCLEOTIDE SEQUENCE</scope>
    <source>
        <strain evidence="14">NSJ-53</strain>
    </source>
</reference>
<evidence type="ECO:0000256" key="11">
    <source>
        <dbReference type="ARBA" id="ARBA00023295"/>
    </source>
</evidence>
<evidence type="ECO:0000256" key="3">
    <source>
        <dbReference type="ARBA" id="ARBA00022723"/>
    </source>
</evidence>
<dbReference type="NCBIfam" id="TIGR01083">
    <property type="entry name" value="nth"/>
    <property type="match status" value="1"/>
</dbReference>
<name>A0A926D4W8_9FIRM</name>
<feature type="binding site" evidence="12">
    <location>
        <position position="198"/>
    </location>
    <ligand>
        <name>[4Fe-4S] cluster</name>
        <dbReference type="ChEBI" id="CHEBI:49883"/>
    </ligand>
</feature>
<dbReference type="PIRSF" id="PIRSF001435">
    <property type="entry name" value="Nth"/>
    <property type="match status" value="1"/>
</dbReference>
<dbReference type="InterPro" id="IPR005759">
    <property type="entry name" value="Nth"/>
</dbReference>
<dbReference type="Pfam" id="PF00633">
    <property type="entry name" value="HHH"/>
    <property type="match status" value="1"/>
</dbReference>
<dbReference type="GO" id="GO:0003677">
    <property type="term" value="F:DNA binding"/>
    <property type="evidence" value="ECO:0007669"/>
    <property type="project" value="UniProtKB-UniRule"/>
</dbReference>
<dbReference type="Proteomes" id="UP000623172">
    <property type="component" value="Unassembled WGS sequence"/>
</dbReference>
<dbReference type="GO" id="GO:0051539">
    <property type="term" value="F:4 iron, 4 sulfur cluster binding"/>
    <property type="evidence" value="ECO:0007669"/>
    <property type="project" value="UniProtKB-UniRule"/>
</dbReference>
<keyword evidence="9 12" id="KW-0234">DNA repair</keyword>
<dbReference type="GO" id="GO:0140078">
    <property type="term" value="F:class I DNA-(apurinic or apyrimidinic site) endonuclease activity"/>
    <property type="evidence" value="ECO:0007669"/>
    <property type="project" value="UniProtKB-EC"/>
</dbReference>
<dbReference type="InterPro" id="IPR003265">
    <property type="entry name" value="HhH-GPD_domain"/>
</dbReference>
<evidence type="ECO:0000256" key="6">
    <source>
        <dbReference type="ARBA" id="ARBA00023004"/>
    </source>
</evidence>
<feature type="binding site" evidence="12">
    <location>
        <position position="188"/>
    </location>
    <ligand>
        <name>[4Fe-4S] cluster</name>
        <dbReference type="ChEBI" id="CHEBI:49883"/>
    </ligand>
</feature>